<organism evidence="2">
    <name type="scientific">viral metagenome</name>
    <dbReference type="NCBI Taxonomy" id="1070528"/>
    <lineage>
        <taxon>unclassified sequences</taxon>
        <taxon>metagenomes</taxon>
        <taxon>organismal metagenomes</taxon>
    </lineage>
</organism>
<evidence type="ECO:0000313" key="2">
    <source>
        <dbReference type="EMBL" id="QHU08523.1"/>
    </source>
</evidence>
<dbReference type="AlphaFoldDB" id="A0A6C0JT27"/>
<dbReference type="Gene3D" id="3.60.10.10">
    <property type="entry name" value="Endonuclease/exonuclease/phosphatase"/>
    <property type="match status" value="1"/>
</dbReference>
<proteinExistence type="predicted"/>
<accession>A0A6C0JT27</accession>
<reference evidence="2" key="1">
    <citation type="journal article" date="2020" name="Nature">
        <title>Giant virus diversity and host interactions through global metagenomics.</title>
        <authorList>
            <person name="Schulz F."/>
            <person name="Roux S."/>
            <person name="Paez-Espino D."/>
            <person name="Jungbluth S."/>
            <person name="Walsh D.A."/>
            <person name="Denef V.J."/>
            <person name="McMahon K.D."/>
            <person name="Konstantinidis K.T."/>
            <person name="Eloe-Fadrosh E.A."/>
            <person name="Kyrpides N.C."/>
            <person name="Woyke T."/>
        </authorList>
    </citation>
    <scope>NUCLEOTIDE SEQUENCE</scope>
    <source>
        <strain evidence="2">GVMAG-S-1062768-28</strain>
    </source>
</reference>
<name>A0A6C0JT27_9ZZZZ</name>
<dbReference type="Pfam" id="PF03372">
    <property type="entry name" value="Exo_endo_phos"/>
    <property type="match status" value="1"/>
</dbReference>
<sequence length="309" mass="35719">MNAYDLSNILSILQMNLIDTLVIGSFNVMSNYSSNYSLPDKSGYVRGPEAGEKPNDWKKRYQMSLKMLSTKYFDVLCLQEATPDFYHLVQNEDNGKDSDVRRWIMNYYIVYDDKQGLMTLVNKEIVNESPRKILPFKTKFNKTMGCILQLVNGMKISIVNIHLTGDPNKTDERTEILKNLADKETIIVGDFNQSTDEIYDFDNFKEFLSSSHFNLENIGSVSTSYSRYVVDNMGYVKTTKEDASWTNVDNIMYDRDRFSIVGKMVFPKGGLYGKDVPYLRVNDTFTRNFITWTSDHTLNVFTVLLFKTL</sequence>
<dbReference type="InterPro" id="IPR036691">
    <property type="entry name" value="Endo/exonu/phosph_ase_sf"/>
</dbReference>
<protein>
    <recommendedName>
        <fullName evidence="1">Endonuclease/exonuclease/phosphatase domain-containing protein</fullName>
    </recommendedName>
</protein>
<dbReference type="InterPro" id="IPR005135">
    <property type="entry name" value="Endo/exonuclease/phosphatase"/>
</dbReference>
<dbReference type="GO" id="GO:0003824">
    <property type="term" value="F:catalytic activity"/>
    <property type="evidence" value="ECO:0007669"/>
    <property type="project" value="InterPro"/>
</dbReference>
<dbReference type="EMBL" id="MN740697">
    <property type="protein sequence ID" value="QHU08523.1"/>
    <property type="molecule type" value="Genomic_DNA"/>
</dbReference>
<evidence type="ECO:0000259" key="1">
    <source>
        <dbReference type="Pfam" id="PF03372"/>
    </source>
</evidence>
<dbReference type="SUPFAM" id="SSF56219">
    <property type="entry name" value="DNase I-like"/>
    <property type="match status" value="1"/>
</dbReference>
<feature type="domain" description="Endonuclease/exonuclease/phosphatase" evidence="1">
    <location>
        <begin position="25"/>
        <end position="296"/>
    </location>
</feature>